<dbReference type="Pfam" id="PF16220">
    <property type="entry name" value="DUF4880"/>
    <property type="match status" value="1"/>
</dbReference>
<feature type="transmembrane region" description="Helical" evidence="1">
    <location>
        <begin position="79"/>
        <end position="97"/>
    </location>
</feature>
<dbReference type="Gene3D" id="3.55.50.30">
    <property type="match status" value="1"/>
</dbReference>
<dbReference type="Pfam" id="PF04773">
    <property type="entry name" value="FecR"/>
    <property type="match status" value="1"/>
</dbReference>
<proteinExistence type="predicted"/>
<evidence type="ECO:0000313" key="4">
    <source>
        <dbReference type="EMBL" id="MCX2973611.1"/>
    </source>
</evidence>
<keyword evidence="1" id="KW-0472">Membrane</keyword>
<evidence type="ECO:0000259" key="3">
    <source>
        <dbReference type="Pfam" id="PF16220"/>
    </source>
</evidence>
<dbReference type="InterPro" id="IPR032623">
    <property type="entry name" value="FecR_N"/>
</dbReference>
<dbReference type="RefSeq" id="WP_279252504.1">
    <property type="nucleotide sequence ID" value="NZ_SHNP01000003.1"/>
</dbReference>
<name>A0ABT3SUF3_9GAMM</name>
<sequence length="322" mass="35668">MNEETNKQYEQVCEAALNWVACLRSDAVSEGDRQAFSLWLGEHNSHRRAMDEAQALWDDLAVVRHIPVNIDKAANRSRWLATAMVAAACLVLAVFLWPQLPSDPVSTQYRSAMGERRTVDLPDGSVVHLNTNSTISVTYTDDQRHVDLERGEVWFQVSPNKQRPFHVDAGEARITAVGTAFNIYLDDNSTDVTVTEGVVEVSDIGQTGRRLHAAELLLENQRLITGIDGWELSSSDDVSKQMAWQRGELVAEEMPLPALIEQLERYQQTRIIIADPNVAALTVSGVLQLDQPEASLSAIAVSLDLQITPLSDTSVLLLKAEQ</sequence>
<dbReference type="PIRSF" id="PIRSF018266">
    <property type="entry name" value="FecR"/>
    <property type="match status" value="1"/>
</dbReference>
<dbReference type="InterPro" id="IPR012373">
    <property type="entry name" value="Ferrdict_sens_TM"/>
</dbReference>
<dbReference type="InterPro" id="IPR006860">
    <property type="entry name" value="FecR"/>
</dbReference>
<dbReference type="PANTHER" id="PTHR30273:SF2">
    <property type="entry name" value="PROTEIN FECR"/>
    <property type="match status" value="1"/>
</dbReference>
<organism evidence="4 5">
    <name type="scientific">Candidatus Seongchinamella marina</name>
    <dbReference type="NCBI Taxonomy" id="2518990"/>
    <lineage>
        <taxon>Bacteria</taxon>
        <taxon>Pseudomonadati</taxon>
        <taxon>Pseudomonadota</taxon>
        <taxon>Gammaproteobacteria</taxon>
        <taxon>Cellvibrionales</taxon>
        <taxon>Halieaceae</taxon>
        <taxon>Seongchinamella</taxon>
    </lineage>
</organism>
<accession>A0ABT3SUF3</accession>
<dbReference type="EMBL" id="SHNP01000003">
    <property type="protein sequence ID" value="MCX2973611.1"/>
    <property type="molecule type" value="Genomic_DNA"/>
</dbReference>
<keyword evidence="1" id="KW-1133">Transmembrane helix</keyword>
<keyword evidence="5" id="KW-1185">Reference proteome</keyword>
<gene>
    <name evidence="4" type="ORF">EYC87_08490</name>
</gene>
<keyword evidence="1" id="KW-0812">Transmembrane</keyword>
<evidence type="ECO:0000313" key="5">
    <source>
        <dbReference type="Proteomes" id="UP001143307"/>
    </source>
</evidence>
<feature type="domain" description="FecR N-terminal" evidence="3">
    <location>
        <begin position="14"/>
        <end position="56"/>
    </location>
</feature>
<dbReference type="Gene3D" id="2.60.120.1440">
    <property type="match status" value="1"/>
</dbReference>
<protein>
    <submittedName>
        <fullName evidence="4">DUF4880 domain-containing protein</fullName>
    </submittedName>
</protein>
<comment type="caution">
    <text evidence="4">The sequence shown here is derived from an EMBL/GenBank/DDBJ whole genome shotgun (WGS) entry which is preliminary data.</text>
</comment>
<reference evidence="4" key="1">
    <citation type="submission" date="2019-02" db="EMBL/GenBank/DDBJ databases">
        <authorList>
            <person name="Li S.-H."/>
        </authorList>
    </citation>
    <scope>NUCLEOTIDE SEQUENCE</scope>
    <source>
        <strain evidence="4">IMCC8485</strain>
    </source>
</reference>
<dbReference type="PANTHER" id="PTHR30273">
    <property type="entry name" value="PERIPLASMIC SIGNAL SENSOR AND SIGMA FACTOR ACTIVATOR FECR-RELATED"/>
    <property type="match status" value="1"/>
</dbReference>
<dbReference type="Proteomes" id="UP001143307">
    <property type="component" value="Unassembled WGS sequence"/>
</dbReference>
<evidence type="ECO:0000259" key="2">
    <source>
        <dbReference type="Pfam" id="PF04773"/>
    </source>
</evidence>
<evidence type="ECO:0000256" key="1">
    <source>
        <dbReference type="SAM" id="Phobius"/>
    </source>
</evidence>
<feature type="domain" description="FecR protein" evidence="2">
    <location>
        <begin position="108"/>
        <end position="200"/>
    </location>
</feature>